<dbReference type="InterPro" id="IPR036397">
    <property type="entry name" value="RNaseH_sf"/>
</dbReference>
<dbReference type="InterPro" id="IPR039537">
    <property type="entry name" value="Retrotran_Ty1/copia-like"/>
</dbReference>
<dbReference type="InterPro" id="IPR012337">
    <property type="entry name" value="RNaseH-like_sf"/>
</dbReference>
<organism evidence="2 3">
    <name type="scientific">Trifolium pratense</name>
    <name type="common">Red clover</name>
    <dbReference type="NCBI Taxonomy" id="57577"/>
    <lineage>
        <taxon>Eukaryota</taxon>
        <taxon>Viridiplantae</taxon>
        <taxon>Streptophyta</taxon>
        <taxon>Embryophyta</taxon>
        <taxon>Tracheophyta</taxon>
        <taxon>Spermatophyta</taxon>
        <taxon>Magnoliopsida</taxon>
        <taxon>eudicotyledons</taxon>
        <taxon>Gunneridae</taxon>
        <taxon>Pentapetalae</taxon>
        <taxon>rosids</taxon>
        <taxon>fabids</taxon>
        <taxon>Fabales</taxon>
        <taxon>Fabaceae</taxon>
        <taxon>Papilionoideae</taxon>
        <taxon>50 kb inversion clade</taxon>
        <taxon>NPAAA clade</taxon>
        <taxon>Hologalegina</taxon>
        <taxon>IRL clade</taxon>
        <taxon>Trifolieae</taxon>
        <taxon>Trifolium</taxon>
    </lineage>
</organism>
<evidence type="ECO:0000313" key="2">
    <source>
        <dbReference type="EMBL" id="PNX82394.1"/>
    </source>
</evidence>
<dbReference type="EMBL" id="ASHM01041909">
    <property type="protein sequence ID" value="PNX82394.1"/>
    <property type="molecule type" value="Genomic_DNA"/>
</dbReference>
<sequence>MPERASAALQVIHSDICGPFEVASLGGSKYFITFVDEYTRMMWLDTIKLKSEALDVFKRFKVLIEKDSDKSIKILRTYHVHKDEVQYNHIYLDSSDELDGEEGYEEVEPVNGGNQNQGTNHEVDMHSSSDGDDRIHLSARPQRIKHVPARSNDCEVTHDSAVNDKGELINYALRANSEPVNFRDALKSNERKKTMEEEFKSIEKNQTWKLVVLLDKKKKIDVIKASEVEELKCKLKSEFEMTDLDKLSYFLGMEFMIGTLRYVCNSKPEVCYSVSVINKFMHDPRKSQLPAAKSIFWYLK</sequence>
<reference evidence="2 3" key="2">
    <citation type="journal article" date="2017" name="Front. Plant Sci.">
        <title>Gene Classification and Mining of Molecular Markers Useful in Red Clover (Trifolium pratense) Breeding.</title>
        <authorList>
            <person name="Istvanek J."/>
            <person name="Dluhosova J."/>
            <person name="Dluhos P."/>
            <person name="Patkova L."/>
            <person name="Nedelnik J."/>
            <person name="Repkova J."/>
        </authorList>
    </citation>
    <scope>NUCLEOTIDE SEQUENCE [LARGE SCALE GENOMIC DNA]</scope>
    <source>
        <strain evidence="3">cv. Tatra</strain>
        <tissue evidence="2">Young leaves</tissue>
    </source>
</reference>
<dbReference type="Gene3D" id="3.30.420.10">
    <property type="entry name" value="Ribonuclease H-like superfamily/Ribonuclease H"/>
    <property type="match status" value="1"/>
</dbReference>
<feature type="non-terminal residue" evidence="2">
    <location>
        <position position="300"/>
    </location>
</feature>
<evidence type="ECO:0000256" key="1">
    <source>
        <dbReference type="SAM" id="MobiDB-lite"/>
    </source>
</evidence>
<dbReference type="Proteomes" id="UP000236291">
    <property type="component" value="Unassembled WGS sequence"/>
</dbReference>
<dbReference type="STRING" id="57577.A0A2K3LV30"/>
<comment type="caution">
    <text evidence="2">The sequence shown here is derived from an EMBL/GenBank/DDBJ whole genome shotgun (WGS) entry which is preliminary data.</text>
</comment>
<gene>
    <name evidence="2" type="ORF">L195_g038423</name>
</gene>
<reference evidence="2 3" key="1">
    <citation type="journal article" date="2014" name="Am. J. Bot.">
        <title>Genome assembly and annotation for red clover (Trifolium pratense; Fabaceae).</title>
        <authorList>
            <person name="Istvanek J."/>
            <person name="Jaros M."/>
            <person name="Krenek A."/>
            <person name="Repkova J."/>
        </authorList>
    </citation>
    <scope>NUCLEOTIDE SEQUENCE [LARGE SCALE GENOMIC DNA]</scope>
    <source>
        <strain evidence="3">cv. Tatra</strain>
        <tissue evidence="2">Young leaves</tissue>
    </source>
</reference>
<accession>A0A2K3LV30</accession>
<dbReference type="SUPFAM" id="SSF53098">
    <property type="entry name" value="Ribonuclease H-like"/>
    <property type="match status" value="1"/>
</dbReference>
<proteinExistence type="predicted"/>
<protein>
    <submittedName>
        <fullName evidence="2">Retrovirus-related Pol polyprotein from transposon TNT 1-94</fullName>
    </submittedName>
</protein>
<feature type="compositionally biased region" description="Basic and acidic residues" evidence="1">
    <location>
        <begin position="121"/>
        <end position="132"/>
    </location>
</feature>
<dbReference type="PANTHER" id="PTHR42648:SF28">
    <property type="entry name" value="TRANSPOSON-ENCODED PROTEIN WITH RIBONUCLEASE H-LIKE AND RETROVIRUS ZINC FINGER-LIKE DOMAINS"/>
    <property type="match status" value="1"/>
</dbReference>
<evidence type="ECO:0000313" key="3">
    <source>
        <dbReference type="Proteomes" id="UP000236291"/>
    </source>
</evidence>
<feature type="region of interest" description="Disordered" evidence="1">
    <location>
        <begin position="101"/>
        <end position="132"/>
    </location>
</feature>
<name>A0A2K3LV30_TRIPR</name>
<dbReference type="PANTHER" id="PTHR42648">
    <property type="entry name" value="TRANSPOSASE, PUTATIVE-RELATED"/>
    <property type="match status" value="1"/>
</dbReference>
<dbReference type="AlphaFoldDB" id="A0A2K3LV30"/>
<dbReference type="GO" id="GO:0003676">
    <property type="term" value="F:nucleic acid binding"/>
    <property type="evidence" value="ECO:0007669"/>
    <property type="project" value="InterPro"/>
</dbReference>